<name>A0A8S5MQU2_9CAUD</name>
<evidence type="ECO:0000313" key="1">
    <source>
        <dbReference type="EMBL" id="DAD84512.1"/>
    </source>
</evidence>
<reference evidence="1" key="1">
    <citation type="journal article" date="2021" name="Proc. Natl. Acad. Sci. U.S.A.">
        <title>A Catalog of Tens of Thousands of Viruses from Human Metagenomes Reveals Hidden Associations with Chronic Diseases.</title>
        <authorList>
            <person name="Tisza M.J."/>
            <person name="Buck C.B."/>
        </authorList>
    </citation>
    <scope>NUCLEOTIDE SEQUENCE</scope>
    <source>
        <strain evidence="1">CtCjb12</strain>
    </source>
</reference>
<proteinExistence type="predicted"/>
<sequence>MQDTSFSPDEISRIIEKLKSDPAFRQKILDILNS</sequence>
<dbReference type="EMBL" id="BK014960">
    <property type="protein sequence ID" value="DAD84512.1"/>
    <property type="molecule type" value="Genomic_DNA"/>
</dbReference>
<organism evidence="1">
    <name type="scientific">Myoviridae sp. ctCjb12</name>
    <dbReference type="NCBI Taxonomy" id="2826631"/>
    <lineage>
        <taxon>Viruses</taxon>
        <taxon>Duplodnaviria</taxon>
        <taxon>Heunggongvirae</taxon>
        <taxon>Uroviricota</taxon>
        <taxon>Caudoviricetes</taxon>
    </lineage>
</organism>
<protein>
    <submittedName>
        <fullName evidence="1">Nif11 domain</fullName>
    </submittedName>
</protein>
<accession>A0A8S5MQU2</accession>